<reference evidence="2 3" key="1">
    <citation type="submission" date="2017-12" db="EMBL/GenBank/DDBJ databases">
        <title>Comparative genomics of Botrytis spp.</title>
        <authorList>
            <person name="Valero-Jimenez C.A."/>
            <person name="Tapia P."/>
            <person name="Veloso J."/>
            <person name="Silva-Moreno E."/>
            <person name="Staats M."/>
            <person name="Valdes J.H."/>
            <person name="Van Kan J.A.L."/>
        </authorList>
    </citation>
    <scope>NUCLEOTIDE SEQUENCE [LARGE SCALE GENOMIC DNA]</scope>
    <source>
        <strain evidence="2 3">Bh0001</strain>
    </source>
</reference>
<organism evidence="2 3">
    <name type="scientific">Botrytis hyacinthi</name>
    <dbReference type="NCBI Taxonomy" id="278943"/>
    <lineage>
        <taxon>Eukaryota</taxon>
        <taxon>Fungi</taxon>
        <taxon>Dikarya</taxon>
        <taxon>Ascomycota</taxon>
        <taxon>Pezizomycotina</taxon>
        <taxon>Leotiomycetes</taxon>
        <taxon>Helotiales</taxon>
        <taxon>Sclerotiniaceae</taxon>
        <taxon>Botrytis</taxon>
    </lineage>
</organism>
<feature type="region of interest" description="Disordered" evidence="1">
    <location>
        <begin position="1"/>
        <end position="69"/>
    </location>
</feature>
<comment type="caution">
    <text evidence="2">The sequence shown here is derived from an EMBL/GenBank/DDBJ whole genome shotgun (WGS) entry which is preliminary data.</text>
</comment>
<evidence type="ECO:0000313" key="3">
    <source>
        <dbReference type="Proteomes" id="UP000297814"/>
    </source>
</evidence>
<dbReference type="AlphaFoldDB" id="A0A4Z1GG03"/>
<name>A0A4Z1GG03_9HELO</name>
<keyword evidence="3" id="KW-1185">Reference proteome</keyword>
<sequence length="267" mass="29084">MTSQPPPSSAPSAPSETGSGQPGDQPMAGTFAAIPKMLKRKAEAEAVEQVAESGANSNAKKAKGGSLSENFPGDQLASLLDRCRVTGPKGHYFPRLQQAKSILRGRECAILLRLRSTEWMKQGGPIFVPAKVKLVLASQTPGLPIILQGGYQIQLRAILFIRNASNENEPSNKLGGLVNTQVVARESKIVKDAIEKLCNIHLCNEDISFTNDLNRGRNDKKDVHSDDDETPEAKDKDGDLDMDANRMLTQVKMAEMEEAVDESVYWL</sequence>
<feature type="region of interest" description="Disordered" evidence="1">
    <location>
        <begin position="214"/>
        <end position="242"/>
    </location>
</feature>
<gene>
    <name evidence="2" type="ORF">BHYA_0279g00150</name>
</gene>
<evidence type="ECO:0000313" key="2">
    <source>
        <dbReference type="EMBL" id="TGO32923.1"/>
    </source>
</evidence>
<protein>
    <submittedName>
        <fullName evidence="2">Uncharacterized protein</fullName>
    </submittedName>
</protein>
<proteinExistence type="predicted"/>
<feature type="compositionally biased region" description="Basic and acidic residues" evidence="1">
    <location>
        <begin position="214"/>
        <end position="224"/>
    </location>
</feature>
<evidence type="ECO:0000256" key="1">
    <source>
        <dbReference type="SAM" id="MobiDB-lite"/>
    </source>
</evidence>
<dbReference type="EMBL" id="PQXK01000279">
    <property type="protein sequence ID" value="TGO32923.1"/>
    <property type="molecule type" value="Genomic_DNA"/>
</dbReference>
<dbReference type="Proteomes" id="UP000297814">
    <property type="component" value="Unassembled WGS sequence"/>
</dbReference>
<accession>A0A4Z1GG03</accession>